<dbReference type="Gene3D" id="3.40.630.40">
    <property type="entry name" value="Zn-dependent exopeptidases"/>
    <property type="match status" value="1"/>
</dbReference>
<proteinExistence type="predicted"/>
<feature type="region of interest" description="Disordered" evidence="1">
    <location>
        <begin position="311"/>
        <end position="362"/>
    </location>
</feature>
<evidence type="ECO:0000256" key="1">
    <source>
        <dbReference type="SAM" id="MobiDB-lite"/>
    </source>
</evidence>
<evidence type="ECO:0000313" key="3">
    <source>
        <dbReference type="Proteomes" id="UP000048926"/>
    </source>
</evidence>
<protein>
    <submittedName>
        <fullName evidence="2">N-formylglutamate deformylase</fullName>
    </submittedName>
</protein>
<accession>A0A0M6Y5W1</accession>
<organism evidence="2 3">
    <name type="scientific">Roseibium aggregatum</name>
    <dbReference type="NCBI Taxonomy" id="187304"/>
    <lineage>
        <taxon>Bacteria</taxon>
        <taxon>Pseudomonadati</taxon>
        <taxon>Pseudomonadota</taxon>
        <taxon>Alphaproteobacteria</taxon>
        <taxon>Hyphomicrobiales</taxon>
        <taxon>Stappiaceae</taxon>
        <taxon>Roseibium</taxon>
    </lineage>
</organism>
<dbReference type="SUPFAM" id="SSF53187">
    <property type="entry name" value="Zn-dependent exopeptidases"/>
    <property type="match status" value="1"/>
</dbReference>
<sequence length="362" mass="39292">MILVEEGQSPLIVCLPHSGTEIPNAVEKRLNATGRLQADLAWRLERVFDFHGELSATVLRSTISRYVVDLDRDPKTPVSAAQDPTRALCPATTLDGKRIYQEGEEPGPTEIEQRTLLFYTPFHKALRRQIDRLLRSHRKVIVLDCQSMRSNIKGVTENGLPLVSIGTAGGTSCDPDLRNVLVGSFKGREGYTVSVDEQTQGGFITHTFGRPDRGLHAMTLLLAQRSYLRHESPPFEPDKVRMARLTAVLQDAMTRLVDWTSVGGASSGQNQVESLPLQVEEPLVETTDAEDSGSNAGPVTDNAEALTEGAAEIPDDISAETPDTAPEKAEISPANPLTLPKVSSAQTSKVEDGPVTPLLVAE</sequence>
<dbReference type="OrthoDB" id="8716700at2"/>
<reference evidence="3" key="1">
    <citation type="submission" date="2015-07" db="EMBL/GenBank/DDBJ databases">
        <authorList>
            <person name="Rodrigo-Torres Lidia"/>
            <person name="Arahal R.David."/>
        </authorList>
    </citation>
    <scope>NUCLEOTIDE SEQUENCE [LARGE SCALE GENOMIC DNA]</scope>
    <source>
        <strain evidence="3">CECT 4801</strain>
    </source>
</reference>
<keyword evidence="3" id="KW-1185">Reference proteome</keyword>
<dbReference type="EMBL" id="CXST01000002">
    <property type="protein sequence ID" value="CTQ44190.1"/>
    <property type="molecule type" value="Genomic_DNA"/>
</dbReference>
<name>A0A0M6Y5W1_9HYPH</name>
<dbReference type="InterPro" id="IPR007709">
    <property type="entry name" value="N-FG_amidohydro"/>
</dbReference>
<dbReference type="AlphaFoldDB" id="A0A0M6Y5W1"/>
<dbReference type="Pfam" id="PF05013">
    <property type="entry name" value="FGase"/>
    <property type="match status" value="1"/>
</dbReference>
<dbReference type="RefSeq" id="WP_055656961.1">
    <property type="nucleotide sequence ID" value="NZ_CXST01000002.1"/>
</dbReference>
<gene>
    <name evidence="2" type="ORF">LAL4801_02632</name>
</gene>
<dbReference type="Proteomes" id="UP000048926">
    <property type="component" value="Unassembled WGS sequence"/>
</dbReference>
<dbReference type="STRING" id="187304.B0E33_10850"/>
<evidence type="ECO:0000313" key="2">
    <source>
        <dbReference type="EMBL" id="CTQ44190.1"/>
    </source>
</evidence>